<dbReference type="GO" id="GO:0043856">
    <property type="term" value="F:anti-sigma factor antagonist activity"/>
    <property type="evidence" value="ECO:0007669"/>
    <property type="project" value="InterPro"/>
</dbReference>
<evidence type="ECO:0000313" key="6">
    <source>
        <dbReference type="EMBL" id="KPJ48775.1"/>
    </source>
</evidence>
<dbReference type="Pfam" id="PF01740">
    <property type="entry name" value="STAS"/>
    <property type="match status" value="1"/>
</dbReference>
<gene>
    <name evidence="6" type="ORF">AMJ40_06910</name>
</gene>
<dbReference type="SUPFAM" id="SSF52091">
    <property type="entry name" value="SpoIIaa-like"/>
    <property type="match status" value="1"/>
</dbReference>
<dbReference type="InterPro" id="IPR036513">
    <property type="entry name" value="STAS_dom_sf"/>
</dbReference>
<evidence type="ECO:0000313" key="7">
    <source>
        <dbReference type="Proteomes" id="UP000051124"/>
    </source>
</evidence>
<protein>
    <recommendedName>
        <fullName evidence="2">Anti-sigma factor antagonist</fullName>
    </recommendedName>
</protein>
<dbReference type="PANTHER" id="PTHR33495">
    <property type="entry name" value="ANTI-SIGMA FACTOR ANTAGONIST TM_1081-RELATED-RELATED"/>
    <property type="match status" value="1"/>
</dbReference>
<name>A0A0S7WF61_UNCT6</name>
<evidence type="ECO:0000256" key="2">
    <source>
        <dbReference type="RuleBase" id="RU003749"/>
    </source>
</evidence>
<accession>A0A0S7WF61</accession>
<feature type="coiled-coil region" evidence="3">
    <location>
        <begin position="237"/>
        <end position="316"/>
    </location>
</feature>
<dbReference type="PROSITE" id="PS50801">
    <property type="entry name" value="STAS"/>
    <property type="match status" value="1"/>
</dbReference>
<reference evidence="6 7" key="1">
    <citation type="journal article" date="2015" name="Microbiome">
        <title>Genomic resolution of linkages in carbon, nitrogen, and sulfur cycling among widespread estuary sediment bacteria.</title>
        <authorList>
            <person name="Baker B.J."/>
            <person name="Lazar C.S."/>
            <person name="Teske A.P."/>
            <person name="Dick G.J."/>
        </authorList>
    </citation>
    <scope>NUCLEOTIDE SEQUENCE [LARGE SCALE GENOMIC DNA]</scope>
    <source>
        <strain evidence="6">DG_26</strain>
    </source>
</reference>
<sequence>MEEMKIYTTPWETDGTVRIIRIEGFLDTTTSQSLARRLEELLEQEVYRIIIDLEAVDYISSPGWGILVGDIRRIRENGGDLKLARMKPEVYEIYTLLGLDSFIESYDSVREACERFAELPLVIEQPIETEAPESEVEEAPPTRERKEPVKTVGSRREPDAGIQQIREAEIPEAREVETSPVKRKLSFSDMIREIIEEYPTYNTWQVKREMDTERYDFTRASWFKIYRELRRLRSRHLLAEERKLTMERRRVEEMRKDFQVERRLWEAERRLKLQKDELEEEKRELERLKEEMETEKKRFREETRRTEAELRDLIRHEKALQAKLMKEIVQIVKEHPEYGPGRISEALRTSHLILRSPSTIYAKLKKADLNTREKRLRFAEGEPKDAEIQP</sequence>
<dbReference type="CDD" id="cd07043">
    <property type="entry name" value="STAS_anti-anti-sigma_factors"/>
    <property type="match status" value="1"/>
</dbReference>
<evidence type="ECO:0000256" key="3">
    <source>
        <dbReference type="SAM" id="Coils"/>
    </source>
</evidence>
<evidence type="ECO:0000256" key="4">
    <source>
        <dbReference type="SAM" id="MobiDB-lite"/>
    </source>
</evidence>
<feature type="region of interest" description="Disordered" evidence="4">
    <location>
        <begin position="127"/>
        <end position="163"/>
    </location>
</feature>
<dbReference type="NCBIfam" id="TIGR00377">
    <property type="entry name" value="ant_ant_sig"/>
    <property type="match status" value="1"/>
</dbReference>
<evidence type="ECO:0000256" key="1">
    <source>
        <dbReference type="ARBA" id="ARBA00009013"/>
    </source>
</evidence>
<proteinExistence type="inferred from homology"/>
<dbReference type="InterPro" id="IPR003658">
    <property type="entry name" value="Anti-sigma_ant"/>
</dbReference>
<feature type="domain" description="STAS" evidence="5">
    <location>
        <begin position="17"/>
        <end position="116"/>
    </location>
</feature>
<dbReference type="AlphaFoldDB" id="A0A0S7WF61"/>
<dbReference type="EMBL" id="LIZT01000097">
    <property type="protein sequence ID" value="KPJ48775.1"/>
    <property type="molecule type" value="Genomic_DNA"/>
</dbReference>
<feature type="compositionally biased region" description="Basic and acidic residues" evidence="4">
    <location>
        <begin position="140"/>
        <end position="159"/>
    </location>
</feature>
<dbReference type="Gene3D" id="3.30.750.24">
    <property type="entry name" value="STAS domain"/>
    <property type="match status" value="1"/>
</dbReference>
<organism evidence="6 7">
    <name type="scientific">candidate division TA06 bacterium DG_26</name>
    <dbReference type="NCBI Taxonomy" id="1703771"/>
    <lineage>
        <taxon>Bacteria</taxon>
        <taxon>Bacteria division TA06</taxon>
    </lineage>
</organism>
<evidence type="ECO:0000259" key="5">
    <source>
        <dbReference type="PROSITE" id="PS50801"/>
    </source>
</evidence>
<dbReference type="InterPro" id="IPR002645">
    <property type="entry name" value="STAS_dom"/>
</dbReference>
<comment type="caution">
    <text evidence="6">The sequence shown here is derived from an EMBL/GenBank/DDBJ whole genome shotgun (WGS) entry which is preliminary data.</text>
</comment>
<comment type="similarity">
    <text evidence="1 2">Belongs to the anti-sigma-factor antagonist family.</text>
</comment>
<dbReference type="Proteomes" id="UP000051124">
    <property type="component" value="Unassembled WGS sequence"/>
</dbReference>
<keyword evidence="3" id="KW-0175">Coiled coil</keyword>